<feature type="region of interest" description="Disordered" evidence="2">
    <location>
        <begin position="542"/>
        <end position="577"/>
    </location>
</feature>
<proteinExistence type="predicted"/>
<dbReference type="GO" id="GO:0006422">
    <property type="term" value="P:aspartyl-tRNA aminoacylation"/>
    <property type="evidence" value="ECO:0007669"/>
    <property type="project" value="InterPro"/>
</dbReference>
<dbReference type="AlphaFoldDB" id="A0AAV5CB17"/>
<comment type="caution">
    <text evidence="3">The sequence shown here is derived from an EMBL/GenBank/DDBJ whole genome shotgun (WGS) entry which is preliminary data.</text>
</comment>
<feature type="compositionally biased region" description="Basic and acidic residues" evidence="2">
    <location>
        <begin position="221"/>
        <end position="249"/>
    </location>
</feature>
<dbReference type="GO" id="GO:0005829">
    <property type="term" value="C:cytosol"/>
    <property type="evidence" value="ECO:0007669"/>
    <property type="project" value="TreeGrafter"/>
</dbReference>
<evidence type="ECO:0000256" key="1">
    <source>
        <dbReference type="ARBA" id="ARBA00022490"/>
    </source>
</evidence>
<feature type="region of interest" description="Disordered" evidence="2">
    <location>
        <begin position="54"/>
        <end position="80"/>
    </location>
</feature>
<dbReference type="GO" id="GO:0005524">
    <property type="term" value="F:ATP binding"/>
    <property type="evidence" value="ECO:0007669"/>
    <property type="project" value="InterPro"/>
</dbReference>
<feature type="compositionally biased region" description="Basic and acidic residues" evidence="2">
    <location>
        <begin position="58"/>
        <end position="68"/>
    </location>
</feature>
<protein>
    <submittedName>
        <fullName evidence="3">Uncharacterized protein</fullName>
    </submittedName>
</protein>
<feature type="compositionally biased region" description="Basic residues" evidence="2">
    <location>
        <begin position="272"/>
        <end position="281"/>
    </location>
</feature>
<dbReference type="SUPFAM" id="SSF50249">
    <property type="entry name" value="Nucleic acid-binding proteins"/>
    <property type="match status" value="1"/>
</dbReference>
<dbReference type="PANTHER" id="PTHR43450:SF1">
    <property type="entry name" value="ASPARTATE--TRNA LIGASE, CYTOPLASMIC"/>
    <property type="match status" value="1"/>
</dbReference>
<evidence type="ECO:0000256" key="2">
    <source>
        <dbReference type="SAM" id="MobiDB-lite"/>
    </source>
</evidence>
<feature type="compositionally biased region" description="Basic and acidic residues" evidence="2">
    <location>
        <begin position="307"/>
        <end position="333"/>
    </location>
</feature>
<feature type="region of interest" description="Disordered" evidence="2">
    <location>
        <begin position="195"/>
        <end position="375"/>
    </location>
</feature>
<dbReference type="GO" id="GO:0017101">
    <property type="term" value="C:aminoacyl-tRNA synthetase multienzyme complex"/>
    <property type="evidence" value="ECO:0007669"/>
    <property type="project" value="TreeGrafter"/>
</dbReference>
<feature type="compositionally biased region" description="Basic and acidic residues" evidence="2">
    <location>
        <begin position="342"/>
        <end position="364"/>
    </location>
</feature>
<accession>A0AAV5CB17</accession>
<keyword evidence="1" id="KW-0963">Cytoplasm</keyword>
<feature type="region of interest" description="Disordered" evidence="2">
    <location>
        <begin position="498"/>
        <end position="522"/>
    </location>
</feature>
<dbReference type="CDD" id="cd04320">
    <property type="entry name" value="AspRS_cyto_N"/>
    <property type="match status" value="1"/>
</dbReference>
<feature type="compositionally biased region" description="Polar residues" evidence="2">
    <location>
        <begin position="542"/>
        <end position="561"/>
    </location>
</feature>
<dbReference type="GO" id="GO:0003723">
    <property type="term" value="F:RNA binding"/>
    <property type="evidence" value="ECO:0007669"/>
    <property type="project" value="TreeGrafter"/>
</dbReference>
<name>A0AAV5CB17_ELECO</name>
<sequence>MKPNSPCKEKFPQAHDVYKTPLDLYEAQHPRSRSAAASAQEIAADLSTAATISKKQLKKEARKAEKAAHRQQHQQQTPAAIDAAEEDPFVANYGEIEVQSNSISGRSWTDVGKLGEGDDATLGCTVLVRGFLEAIRPVGKNMVFFVLRQSMSSVQCVLVANSDAGVSRQMVRFAAAISKESVVDVEGVVSLPKEPLKATTQQDGVPFDTHPAVPARLPQPPREKAEGRPTSAARRDDVEHAGTRDDERNVSCGRLGDSNIREDRMNDDRGKRSVFRGRLGHHNSCNNDKEHDVDPSKTDRKKGAKRSYPDDHPNIKWQPHRRDHDEDDRDRSGRGHNYNRKAQPEHRRSTSTYRSRERQYDHRGSAHNGAHLPAPETLRATNNEELHALFRRQASLLRIEIQDILHTRNQINSMVSPMIEVVQEIRKEQESWKEKAADYIAKAVSCVDRLLVRPTTSTTLVHGEGNAAWSASWLNNQQRATTQDVEVAMNDLQLRLDNASQHQEASCPNKPPIPFSSIPEQTEQPFHPEQTVAISNQPTQNGEAILGTQNNEPDQASPASHRSSDEQDEPQLSDTFSTDERVNFSHVSSPITSSYLFLYFKHISIFNSRSST</sequence>
<organism evidence="3 4">
    <name type="scientific">Eleusine coracana subsp. coracana</name>
    <dbReference type="NCBI Taxonomy" id="191504"/>
    <lineage>
        <taxon>Eukaryota</taxon>
        <taxon>Viridiplantae</taxon>
        <taxon>Streptophyta</taxon>
        <taxon>Embryophyta</taxon>
        <taxon>Tracheophyta</taxon>
        <taxon>Spermatophyta</taxon>
        <taxon>Magnoliopsida</taxon>
        <taxon>Liliopsida</taxon>
        <taxon>Poales</taxon>
        <taxon>Poaceae</taxon>
        <taxon>PACMAD clade</taxon>
        <taxon>Chloridoideae</taxon>
        <taxon>Cynodonteae</taxon>
        <taxon>Eleusininae</taxon>
        <taxon>Eleusine</taxon>
    </lineage>
</organism>
<evidence type="ECO:0000313" key="4">
    <source>
        <dbReference type="Proteomes" id="UP001054889"/>
    </source>
</evidence>
<dbReference type="EMBL" id="BQKI01000005">
    <property type="protein sequence ID" value="GJM95516.1"/>
    <property type="molecule type" value="Genomic_DNA"/>
</dbReference>
<dbReference type="Proteomes" id="UP001054889">
    <property type="component" value="Unassembled WGS sequence"/>
</dbReference>
<reference evidence="3" key="2">
    <citation type="submission" date="2021-12" db="EMBL/GenBank/DDBJ databases">
        <title>Resequencing data analysis of finger millet.</title>
        <authorList>
            <person name="Hatakeyama M."/>
            <person name="Aluri S."/>
            <person name="Balachadran M.T."/>
            <person name="Sivarajan S.R."/>
            <person name="Poveda L."/>
            <person name="Shimizu-Inatsugi R."/>
            <person name="Schlapbach R."/>
            <person name="Sreeman S.M."/>
            <person name="Shimizu K.K."/>
        </authorList>
    </citation>
    <scope>NUCLEOTIDE SEQUENCE</scope>
</reference>
<dbReference type="GO" id="GO:0004815">
    <property type="term" value="F:aspartate-tRNA ligase activity"/>
    <property type="evidence" value="ECO:0007669"/>
    <property type="project" value="InterPro"/>
</dbReference>
<dbReference type="Gene3D" id="2.40.50.140">
    <property type="entry name" value="Nucleic acid-binding proteins"/>
    <property type="match status" value="1"/>
</dbReference>
<keyword evidence="4" id="KW-1185">Reference proteome</keyword>
<feature type="compositionally biased region" description="Basic and acidic residues" evidence="2">
    <location>
        <begin position="287"/>
        <end position="298"/>
    </location>
</feature>
<dbReference type="PANTHER" id="PTHR43450">
    <property type="entry name" value="ASPARTYL-TRNA SYNTHETASE"/>
    <property type="match status" value="1"/>
</dbReference>
<dbReference type="InterPro" id="IPR012340">
    <property type="entry name" value="NA-bd_OB-fold"/>
</dbReference>
<reference evidence="3" key="1">
    <citation type="journal article" date="2018" name="DNA Res.">
        <title>Multiple hybrid de novo genome assembly of finger millet, an orphan allotetraploid crop.</title>
        <authorList>
            <person name="Hatakeyama M."/>
            <person name="Aluri S."/>
            <person name="Balachadran M.T."/>
            <person name="Sivarajan S.R."/>
            <person name="Patrignani A."/>
            <person name="Gruter S."/>
            <person name="Poveda L."/>
            <person name="Shimizu-Inatsugi R."/>
            <person name="Baeten J."/>
            <person name="Francoijs K.J."/>
            <person name="Nataraja K.N."/>
            <person name="Reddy Y.A.N."/>
            <person name="Phadnis S."/>
            <person name="Ravikumar R.L."/>
            <person name="Schlapbach R."/>
            <person name="Sreeman S.M."/>
            <person name="Shimizu K.K."/>
        </authorList>
    </citation>
    <scope>NUCLEOTIDE SEQUENCE</scope>
</reference>
<dbReference type="InterPro" id="IPR004523">
    <property type="entry name" value="Asp-tRNA_synthase_2"/>
</dbReference>
<gene>
    <name evidence="3" type="primary">ga12260</name>
    <name evidence="3" type="ORF">PR202_ga12260</name>
</gene>
<feature type="compositionally biased region" description="Basic and acidic residues" evidence="2">
    <location>
        <begin position="259"/>
        <end position="271"/>
    </location>
</feature>
<evidence type="ECO:0000313" key="3">
    <source>
        <dbReference type="EMBL" id="GJM95516.1"/>
    </source>
</evidence>